<feature type="region of interest" description="Disordered" evidence="1">
    <location>
        <begin position="154"/>
        <end position="183"/>
    </location>
</feature>
<evidence type="ECO:0000313" key="3">
    <source>
        <dbReference type="EMBL" id="MES1927641.1"/>
    </source>
</evidence>
<evidence type="ECO:0000256" key="2">
    <source>
        <dbReference type="SAM" id="SignalP"/>
    </source>
</evidence>
<keyword evidence="2" id="KW-0732">Signal</keyword>
<keyword evidence="4" id="KW-1185">Reference proteome</keyword>
<sequence length="183" mass="19446">MNTMQRLFALVAVLVLAGCATSQRTTFPPPQTPAPPQSPAPERPASKPGDQVGTPAPKTMPARTAQEASSPAVLSLMGRADTLARNGNMDMSAATLERALDLEPRNPFIYQRLASVKLAQGQTGQAEAMARKSNSVAGNNPFVRADNWQLIAEARRTGGDRSGADEAVGRASDYRSASQQLMR</sequence>
<accession>A0ABV2AVL7</accession>
<feature type="chain" id="PRO_5046277924" evidence="2">
    <location>
        <begin position="23"/>
        <end position="183"/>
    </location>
</feature>
<dbReference type="EMBL" id="APND01000001">
    <property type="protein sequence ID" value="MES1927641.1"/>
    <property type="molecule type" value="Genomic_DNA"/>
</dbReference>
<evidence type="ECO:0000256" key="1">
    <source>
        <dbReference type="SAM" id="MobiDB-lite"/>
    </source>
</evidence>
<gene>
    <name evidence="3" type="ORF">SADO_00255</name>
</gene>
<evidence type="ECO:0000313" key="4">
    <source>
        <dbReference type="Proteomes" id="UP001460888"/>
    </source>
</evidence>
<dbReference type="Proteomes" id="UP001460888">
    <property type="component" value="Unassembled WGS sequence"/>
</dbReference>
<protein>
    <submittedName>
        <fullName evidence="3">TPR repeat-containing protein</fullName>
    </submittedName>
</protein>
<name>A0ABV2AVL7_9GAMM</name>
<feature type="signal peptide" evidence="2">
    <location>
        <begin position="1"/>
        <end position="22"/>
    </location>
</feature>
<dbReference type="PROSITE" id="PS51257">
    <property type="entry name" value="PROKAR_LIPOPROTEIN"/>
    <property type="match status" value="1"/>
</dbReference>
<proteinExistence type="predicted"/>
<dbReference type="InterPro" id="IPR011990">
    <property type="entry name" value="TPR-like_helical_dom_sf"/>
</dbReference>
<organism evidence="3 4">
    <name type="scientific">Salinisphaera dokdonensis CL-ES53</name>
    <dbReference type="NCBI Taxonomy" id="1304272"/>
    <lineage>
        <taxon>Bacteria</taxon>
        <taxon>Pseudomonadati</taxon>
        <taxon>Pseudomonadota</taxon>
        <taxon>Gammaproteobacteria</taxon>
        <taxon>Salinisphaerales</taxon>
        <taxon>Salinisphaeraceae</taxon>
        <taxon>Salinisphaera</taxon>
    </lineage>
</organism>
<reference evidence="3 4" key="1">
    <citation type="submission" date="2013-03" db="EMBL/GenBank/DDBJ databases">
        <title>Salinisphaera dokdonensis CL-ES53 Genome Sequencing.</title>
        <authorList>
            <person name="Li C."/>
            <person name="Lai Q."/>
            <person name="Shao Z."/>
        </authorList>
    </citation>
    <scope>NUCLEOTIDE SEQUENCE [LARGE SCALE GENOMIC DNA]</scope>
    <source>
        <strain evidence="3 4">CL-ES53</strain>
    </source>
</reference>
<comment type="caution">
    <text evidence="3">The sequence shown here is derived from an EMBL/GenBank/DDBJ whole genome shotgun (WGS) entry which is preliminary data.</text>
</comment>
<feature type="region of interest" description="Disordered" evidence="1">
    <location>
        <begin position="23"/>
        <end position="72"/>
    </location>
</feature>
<feature type="compositionally biased region" description="Basic and acidic residues" evidence="1">
    <location>
        <begin position="154"/>
        <end position="168"/>
    </location>
</feature>
<dbReference type="SUPFAM" id="SSF48452">
    <property type="entry name" value="TPR-like"/>
    <property type="match status" value="1"/>
</dbReference>
<dbReference type="Gene3D" id="1.25.40.10">
    <property type="entry name" value="Tetratricopeptide repeat domain"/>
    <property type="match status" value="1"/>
</dbReference>
<feature type="compositionally biased region" description="Pro residues" evidence="1">
    <location>
        <begin position="27"/>
        <end position="42"/>
    </location>
</feature>